<reference evidence="3" key="1">
    <citation type="submission" date="2025-08" db="UniProtKB">
        <authorList>
            <consortium name="RefSeq"/>
        </authorList>
    </citation>
    <scope>IDENTIFICATION</scope>
</reference>
<proteinExistence type="predicted"/>
<evidence type="ECO:0000313" key="3">
    <source>
        <dbReference type="RefSeq" id="XP_013210950.1"/>
    </source>
</evidence>
<dbReference type="RefSeq" id="XP_013210950.1">
    <property type="nucleotide sequence ID" value="XM_013355496.1"/>
</dbReference>
<keyword evidence="2" id="KW-1185">Reference proteome</keyword>
<dbReference type="Proteomes" id="UP000694915">
    <property type="component" value="Chromosome 4"/>
</dbReference>
<feature type="region of interest" description="Disordered" evidence="1">
    <location>
        <begin position="188"/>
        <end position="221"/>
    </location>
</feature>
<evidence type="ECO:0000256" key="1">
    <source>
        <dbReference type="SAM" id="MobiDB-lite"/>
    </source>
</evidence>
<accession>A0ABM1AZ16</accession>
<dbReference type="GeneID" id="101989150"/>
<sequence>MASPGYDVSTSCVILIPQETSARQRKWVSARLKERARARATSCWSWVWGEDQRERQKEDPQLDLDTFAAIKADPGQVFWSAQAPTDCAAPAPPTADDDTMFLGVVPSPDADLTSMASPQSHDAGNCSNLMEETKTFSSTESLRQLSQQLNGLVSETTSYINGEGLVSSNTKAWTMEYMRPCLKMPWQQGERGTFPGQREEGQAMQPVSCSEEEVEPPSRVT</sequence>
<name>A0ABM1AZ16_MICOH</name>
<protein>
    <submittedName>
        <fullName evidence="3">Uncharacterized protein LOC101989150</fullName>
    </submittedName>
</protein>
<evidence type="ECO:0000313" key="2">
    <source>
        <dbReference type="Proteomes" id="UP000694915"/>
    </source>
</evidence>
<gene>
    <name evidence="3" type="primary">LOC101989150</name>
</gene>
<organism evidence="2 3">
    <name type="scientific">Microtus ochrogaster</name>
    <name type="common">Prairie vole</name>
    <dbReference type="NCBI Taxonomy" id="79684"/>
    <lineage>
        <taxon>Eukaryota</taxon>
        <taxon>Metazoa</taxon>
        <taxon>Chordata</taxon>
        <taxon>Craniata</taxon>
        <taxon>Vertebrata</taxon>
        <taxon>Euteleostomi</taxon>
        <taxon>Mammalia</taxon>
        <taxon>Eutheria</taxon>
        <taxon>Euarchontoglires</taxon>
        <taxon>Glires</taxon>
        <taxon>Rodentia</taxon>
        <taxon>Myomorpha</taxon>
        <taxon>Muroidea</taxon>
        <taxon>Cricetidae</taxon>
        <taxon>Arvicolinae</taxon>
        <taxon>Microtus</taxon>
    </lineage>
</organism>